<dbReference type="OrthoDB" id="676979at2759"/>
<evidence type="ECO:0000313" key="9">
    <source>
        <dbReference type="EnsemblMetazoa" id="CLYHEMP000780.1"/>
    </source>
</evidence>
<dbReference type="InterPro" id="IPR003591">
    <property type="entry name" value="Leu-rich_rpt_typical-subtyp"/>
</dbReference>
<keyword evidence="2 7" id="KW-0732">Signal</keyword>
<name>A0A7M5UKC2_9CNID</name>
<feature type="chain" id="PRO_5029552619" description="EGF-like domain-containing protein" evidence="7">
    <location>
        <begin position="44"/>
        <end position="639"/>
    </location>
</feature>
<keyword evidence="10" id="KW-1185">Reference proteome</keyword>
<sequence length="639" mass="72689">FSHCHKNLSQVTFVKKISVKKGHGCLTMKLFLLLIFFTRNVRPCPTECTCMPKESPIAVDCKYRAITEDTLQNVPSSATQLYLTNSNITFVLKRSIFYRLRNLQILYIDNDPAQTKNVTKVKVFEDGVFQDLKKLQILGLSWIQLETLREQTFQGLTGLQRLFLTGNKLKNIVDGAFKDLGNVYQLLLQENELQTINSGLFIGLKKLDDLNVTKNQLSSISGLKEAGELKRIHLSHNKLRSIRTDFFSDLPNLDEIAISYNPFTSISPDVFNHITKLKSLTLESDELTCQCDFMSFVWNMIYEEKHVEVKCKKNGVFFSTEGSKQLTDEDVKGMGCTNSSSWSDWGEPGLCKGGRSVQRRTCINHFQPPHCPGKPNNASLCSPITYADYSIAQGEIKMTSVSKDGSGILSPEQLNREIILDDQNFRTSLERELKSRLYGKYKFKTRRVDVLWNRVKAEEPYLRVQYEIKMDKTEESIANENPLPKETGLYFGGYEGHVIPEWSTIWDYDECIMEPCDVNAKCILVKSNFNFGCQCLSEYEGSGFECEKRKEKPLPKTHVSALLITFLIVGAWVLVIICVIISRWYSKMKEQKRDNESEKIQEKYERGQTNAAASYGSTTSGPSSAGGQQDTPEITFTSF</sequence>
<evidence type="ECO:0000256" key="6">
    <source>
        <dbReference type="SAM" id="Phobius"/>
    </source>
</evidence>
<protein>
    <recommendedName>
        <fullName evidence="8">EGF-like domain-containing protein</fullName>
    </recommendedName>
</protein>
<dbReference type="EnsemblMetazoa" id="CLYHEMT000780.1">
    <property type="protein sequence ID" value="CLYHEMP000780.1"/>
    <property type="gene ID" value="CLYHEMG000780"/>
</dbReference>
<keyword evidence="6" id="KW-0472">Membrane</keyword>
<dbReference type="InterPro" id="IPR001611">
    <property type="entry name" value="Leu-rich_rpt"/>
</dbReference>
<keyword evidence="6" id="KW-1133">Transmembrane helix</keyword>
<evidence type="ECO:0000256" key="7">
    <source>
        <dbReference type="SAM" id="SignalP"/>
    </source>
</evidence>
<evidence type="ECO:0000259" key="8">
    <source>
        <dbReference type="PROSITE" id="PS50026"/>
    </source>
</evidence>
<dbReference type="InterPro" id="IPR000742">
    <property type="entry name" value="EGF"/>
</dbReference>
<evidence type="ECO:0000256" key="3">
    <source>
        <dbReference type="ARBA" id="ARBA00022737"/>
    </source>
</evidence>
<dbReference type="SUPFAM" id="SSF52058">
    <property type="entry name" value="L domain-like"/>
    <property type="match status" value="1"/>
</dbReference>
<evidence type="ECO:0000313" key="10">
    <source>
        <dbReference type="Proteomes" id="UP000594262"/>
    </source>
</evidence>
<feature type="compositionally biased region" description="Polar residues" evidence="5">
    <location>
        <begin position="628"/>
        <end position="639"/>
    </location>
</feature>
<reference evidence="9" key="1">
    <citation type="submission" date="2021-01" db="UniProtKB">
        <authorList>
            <consortium name="EnsemblMetazoa"/>
        </authorList>
    </citation>
    <scope>IDENTIFICATION</scope>
</reference>
<comment type="caution">
    <text evidence="4">Lacks conserved residue(s) required for the propagation of feature annotation.</text>
</comment>
<feature type="signal peptide" evidence="7">
    <location>
        <begin position="1"/>
        <end position="43"/>
    </location>
</feature>
<dbReference type="Proteomes" id="UP000594262">
    <property type="component" value="Unplaced"/>
</dbReference>
<keyword evidence="1" id="KW-0433">Leucine-rich repeat</keyword>
<organism evidence="9 10">
    <name type="scientific">Clytia hemisphaerica</name>
    <dbReference type="NCBI Taxonomy" id="252671"/>
    <lineage>
        <taxon>Eukaryota</taxon>
        <taxon>Metazoa</taxon>
        <taxon>Cnidaria</taxon>
        <taxon>Hydrozoa</taxon>
        <taxon>Hydroidolina</taxon>
        <taxon>Leptothecata</taxon>
        <taxon>Obeliida</taxon>
        <taxon>Clytiidae</taxon>
        <taxon>Clytia</taxon>
    </lineage>
</organism>
<dbReference type="Pfam" id="PF13855">
    <property type="entry name" value="LRR_8"/>
    <property type="match status" value="2"/>
</dbReference>
<evidence type="ECO:0000256" key="1">
    <source>
        <dbReference type="ARBA" id="ARBA00022614"/>
    </source>
</evidence>
<evidence type="ECO:0000256" key="4">
    <source>
        <dbReference type="PROSITE-ProRule" id="PRU00076"/>
    </source>
</evidence>
<dbReference type="Gene3D" id="2.10.25.10">
    <property type="entry name" value="Laminin"/>
    <property type="match status" value="1"/>
</dbReference>
<evidence type="ECO:0000256" key="5">
    <source>
        <dbReference type="SAM" id="MobiDB-lite"/>
    </source>
</evidence>
<keyword evidence="6" id="KW-0812">Transmembrane</keyword>
<keyword evidence="3" id="KW-0677">Repeat</keyword>
<feature type="disulfide bond" evidence="4">
    <location>
        <begin position="516"/>
        <end position="533"/>
    </location>
</feature>
<keyword evidence="4" id="KW-0245">EGF-like domain</keyword>
<accession>A0A7M5UKC2</accession>
<dbReference type="PROSITE" id="PS50026">
    <property type="entry name" value="EGF_3"/>
    <property type="match status" value="1"/>
</dbReference>
<proteinExistence type="predicted"/>
<feature type="region of interest" description="Disordered" evidence="5">
    <location>
        <begin position="594"/>
        <end position="639"/>
    </location>
</feature>
<feature type="domain" description="EGF-like" evidence="8">
    <location>
        <begin position="507"/>
        <end position="545"/>
    </location>
</feature>
<feature type="compositionally biased region" description="Low complexity" evidence="5">
    <location>
        <begin position="611"/>
        <end position="627"/>
    </location>
</feature>
<dbReference type="AlphaFoldDB" id="A0A7M5UKC2"/>
<evidence type="ECO:0000256" key="2">
    <source>
        <dbReference type="ARBA" id="ARBA00022729"/>
    </source>
</evidence>
<dbReference type="PANTHER" id="PTHR24369:SF210">
    <property type="entry name" value="CHAOPTIN-RELATED"/>
    <property type="match status" value="1"/>
</dbReference>
<keyword evidence="4" id="KW-1015">Disulfide bond</keyword>
<dbReference type="SMART" id="SM00369">
    <property type="entry name" value="LRR_TYP"/>
    <property type="match status" value="6"/>
</dbReference>
<dbReference type="PANTHER" id="PTHR24369">
    <property type="entry name" value="ANTIGEN BSP, PUTATIVE-RELATED"/>
    <property type="match status" value="1"/>
</dbReference>
<dbReference type="InterPro" id="IPR032675">
    <property type="entry name" value="LRR_dom_sf"/>
</dbReference>
<dbReference type="InterPro" id="IPR050541">
    <property type="entry name" value="LRR_TM_domain-containing"/>
</dbReference>
<dbReference type="Gene3D" id="3.80.10.10">
    <property type="entry name" value="Ribonuclease Inhibitor"/>
    <property type="match status" value="2"/>
</dbReference>
<feature type="compositionally biased region" description="Basic and acidic residues" evidence="5">
    <location>
        <begin position="594"/>
        <end position="606"/>
    </location>
</feature>
<feature type="transmembrane region" description="Helical" evidence="6">
    <location>
        <begin position="559"/>
        <end position="585"/>
    </location>
</feature>
<dbReference type="GO" id="GO:0005886">
    <property type="term" value="C:plasma membrane"/>
    <property type="evidence" value="ECO:0007669"/>
    <property type="project" value="TreeGrafter"/>
</dbReference>